<dbReference type="AlphaFoldDB" id="A0A6L2PWB7"/>
<protein>
    <recommendedName>
        <fullName evidence="5">Vacuolar protein sorting-associated protein 54 N-terminal domain-containing protein</fullName>
    </recommendedName>
</protein>
<dbReference type="GO" id="GO:0042147">
    <property type="term" value="P:retrograde transport, endosome to Golgi"/>
    <property type="evidence" value="ECO:0007669"/>
    <property type="project" value="InterPro"/>
</dbReference>
<comment type="caution">
    <text evidence="6">The sequence shown here is derived from an EMBL/GenBank/DDBJ whole genome shotgun (WGS) entry which is preliminary data.</text>
</comment>
<organism evidence="6 7">
    <name type="scientific">Coptotermes formosanus</name>
    <name type="common">Formosan subterranean termite</name>
    <dbReference type="NCBI Taxonomy" id="36987"/>
    <lineage>
        <taxon>Eukaryota</taxon>
        <taxon>Metazoa</taxon>
        <taxon>Ecdysozoa</taxon>
        <taxon>Arthropoda</taxon>
        <taxon>Hexapoda</taxon>
        <taxon>Insecta</taxon>
        <taxon>Pterygota</taxon>
        <taxon>Neoptera</taxon>
        <taxon>Polyneoptera</taxon>
        <taxon>Dictyoptera</taxon>
        <taxon>Blattodea</taxon>
        <taxon>Blattoidea</taxon>
        <taxon>Termitoidae</taxon>
        <taxon>Rhinotermitidae</taxon>
        <taxon>Coptotermes</taxon>
    </lineage>
</organism>
<feature type="region of interest" description="Disordered" evidence="4">
    <location>
        <begin position="14"/>
        <end position="59"/>
    </location>
</feature>
<reference evidence="7" key="1">
    <citation type="submission" date="2020-01" db="EMBL/GenBank/DDBJ databases">
        <title>Draft genome sequence of the Termite Coptotermes fromosanus.</title>
        <authorList>
            <person name="Itakura S."/>
            <person name="Yosikawa Y."/>
            <person name="Umezawa K."/>
        </authorList>
    </citation>
    <scope>NUCLEOTIDE SEQUENCE [LARGE SCALE GENOMIC DNA]</scope>
</reference>
<dbReference type="GO" id="GO:0000149">
    <property type="term" value="F:SNARE binding"/>
    <property type="evidence" value="ECO:0007669"/>
    <property type="project" value="TreeGrafter"/>
</dbReference>
<dbReference type="GO" id="GO:0032456">
    <property type="term" value="P:endocytic recycling"/>
    <property type="evidence" value="ECO:0007669"/>
    <property type="project" value="InterPro"/>
</dbReference>
<keyword evidence="1" id="KW-0813">Transport</keyword>
<evidence type="ECO:0000256" key="2">
    <source>
        <dbReference type="ARBA" id="ARBA00022927"/>
    </source>
</evidence>
<evidence type="ECO:0000313" key="6">
    <source>
        <dbReference type="EMBL" id="GFG36819.1"/>
    </source>
</evidence>
<evidence type="ECO:0000313" key="7">
    <source>
        <dbReference type="Proteomes" id="UP000502823"/>
    </source>
</evidence>
<feature type="compositionally biased region" description="Polar residues" evidence="4">
    <location>
        <begin position="43"/>
        <end position="55"/>
    </location>
</feature>
<keyword evidence="2" id="KW-0653">Protein transport</keyword>
<dbReference type="EMBL" id="BLKM01009497">
    <property type="protein sequence ID" value="GFG36819.1"/>
    <property type="molecule type" value="Genomic_DNA"/>
</dbReference>
<sequence length="255" mass="29070">MDDIKHKFLSLISKQSVPSRPSSAVLPSDEAVRSPTEEENALNRASQQETRSNQECDPLADQDILESIEPEYFNSEDFDPSGHELKKLPEKLDRDAIEQDFEKLRQQQVVVSKKVFQLILQKLTTFREEFERIQEVQEELLAMLRVCRGGRRDLNLAKRQFTTASLGILANYRKRQVVQGLLHSLNTIKTLQRTEERLQELLNEGNYPGAIALLLECQSAAATYRHFTCVAALSGKLQDTLEMAEEQLDQALAKV</sequence>
<dbReference type="Proteomes" id="UP000502823">
    <property type="component" value="Unassembled WGS sequence"/>
</dbReference>
<feature type="domain" description="Vacuolar protein sorting-associated protein 54 N-terminal" evidence="5">
    <location>
        <begin position="65"/>
        <end position="255"/>
    </location>
</feature>
<name>A0A6L2PWB7_COPFO</name>
<dbReference type="GO" id="GO:1990745">
    <property type="term" value="C:EARP complex"/>
    <property type="evidence" value="ECO:0007669"/>
    <property type="project" value="InterPro"/>
</dbReference>
<dbReference type="PANTHER" id="PTHR13258">
    <property type="entry name" value="SYNDETIN"/>
    <property type="match status" value="1"/>
</dbReference>
<dbReference type="GO" id="GO:0005829">
    <property type="term" value="C:cytosol"/>
    <property type="evidence" value="ECO:0007669"/>
    <property type="project" value="GOC"/>
</dbReference>
<dbReference type="OrthoDB" id="10263345at2759"/>
<dbReference type="Pfam" id="PF10475">
    <property type="entry name" value="Vps54_N"/>
    <property type="match status" value="1"/>
</dbReference>
<dbReference type="GO" id="GO:0015031">
    <property type="term" value="P:protein transport"/>
    <property type="evidence" value="ECO:0007669"/>
    <property type="project" value="UniProtKB-KW"/>
</dbReference>
<dbReference type="InterPro" id="IPR019515">
    <property type="entry name" value="VPS54_N"/>
</dbReference>
<gene>
    <name evidence="6" type="ORF">Cfor_08650</name>
</gene>
<evidence type="ECO:0000256" key="3">
    <source>
        <dbReference type="ARBA" id="ARBA00023054"/>
    </source>
</evidence>
<dbReference type="InParanoid" id="A0A6L2PWB7"/>
<dbReference type="InterPro" id="IPR040047">
    <property type="entry name" value="VPS50"/>
</dbReference>
<evidence type="ECO:0000256" key="1">
    <source>
        <dbReference type="ARBA" id="ARBA00022448"/>
    </source>
</evidence>
<evidence type="ECO:0000256" key="4">
    <source>
        <dbReference type="SAM" id="MobiDB-lite"/>
    </source>
</evidence>
<dbReference type="PANTHER" id="PTHR13258:SF0">
    <property type="entry name" value="SYNDETIN"/>
    <property type="match status" value="1"/>
</dbReference>
<proteinExistence type="predicted"/>
<keyword evidence="7" id="KW-1185">Reference proteome</keyword>
<evidence type="ECO:0000259" key="5">
    <source>
        <dbReference type="Pfam" id="PF10475"/>
    </source>
</evidence>
<keyword evidence="3" id="KW-0175">Coiled coil</keyword>
<accession>A0A6L2PWB7</accession>